<proteinExistence type="predicted"/>
<sequence length="690" mass="74764">MSHLPNVLEGVYCFYLLLHLLYNMSQVPPVPLPRSRTPRRDIIPSSMASSPTSQLPPTPVRRPIPLPRLIGNFRSERNILATLTRRSSNPSPSATTNEEEEIVEKTLEESQDPFRTICFQSPLKGDKFQFNISAPEDLDSSRENGAVTDNSGRDTPPSPEPPFYPPPPLPDESVYDEVQSLPGSKSSPWFSIVPRPMSQPVTTKLGLTGDEESGDDIYPYSWTESIPDDRAESIYEDIADTLESQSSAGGGSSHTGDWSSGSDGGPKNLSLPRSDSWSFYDTVETRLDPEKTIERDKNGKEKSGRVKLSSQTESCPEEYENVVIVSAPATASSDHSDPFIWNSAPTTVRHSAPSDSGSPAALYPGRIPLLIPAPASVGSTTSITNNTSSSHSSITQNAESEDGDILSDMVSIRKRESGFHRPVTQSVILEFDPLYDKKTEKQDSPSDISKIFGAASSEPPYGKIRKDKQISRDKACVEKKVAIKVPDIFVEVPSTKSIESFPTESQSPPSSTVVSSEISVRAETPKPTSVEHLYDVSQGDASTSGDKPPPLPRRVESIDQENPPLEIMSNDSTENAKGDDTFLKAYRTSCRSERWSSMKKHAKKLLNGKLPERASQTSLESADTPGEGKLSIFYQPSESVEVEVPPRPPSGISSSPVNKTVNHSGVLYQVAGGAVGAVGAVSGGAWCGAQ</sequence>
<feature type="compositionally biased region" description="Polar residues" evidence="1">
    <location>
        <begin position="84"/>
        <end position="94"/>
    </location>
</feature>
<reference evidence="2" key="2">
    <citation type="submission" date="2017-10" db="EMBL/GenBank/DDBJ databases">
        <title>Ladona fulva Genome sequencing and assembly.</title>
        <authorList>
            <person name="Murali S."/>
            <person name="Richards S."/>
            <person name="Bandaranaike D."/>
            <person name="Bellair M."/>
            <person name="Blankenburg K."/>
            <person name="Chao H."/>
            <person name="Dinh H."/>
            <person name="Doddapaneni H."/>
            <person name="Dugan-Rocha S."/>
            <person name="Elkadiri S."/>
            <person name="Gnanaolivu R."/>
            <person name="Hernandez B."/>
            <person name="Skinner E."/>
            <person name="Javaid M."/>
            <person name="Lee S."/>
            <person name="Li M."/>
            <person name="Ming W."/>
            <person name="Munidasa M."/>
            <person name="Muniz J."/>
            <person name="Nguyen L."/>
            <person name="Hughes D."/>
            <person name="Osuji N."/>
            <person name="Pu L.-L."/>
            <person name="Puazo M."/>
            <person name="Qu C."/>
            <person name="Quiroz J."/>
            <person name="Raj R."/>
            <person name="Weissenberger G."/>
            <person name="Xin Y."/>
            <person name="Zou X."/>
            <person name="Han Y."/>
            <person name="Worley K."/>
            <person name="Muzny D."/>
            <person name="Gibbs R."/>
        </authorList>
    </citation>
    <scope>NUCLEOTIDE SEQUENCE</scope>
    <source>
        <strain evidence="2">Sampled in the wild</strain>
    </source>
</reference>
<organism evidence="2 3">
    <name type="scientific">Ladona fulva</name>
    <name type="common">Scarce chaser dragonfly</name>
    <name type="synonym">Libellula fulva</name>
    <dbReference type="NCBI Taxonomy" id="123851"/>
    <lineage>
        <taxon>Eukaryota</taxon>
        <taxon>Metazoa</taxon>
        <taxon>Ecdysozoa</taxon>
        <taxon>Arthropoda</taxon>
        <taxon>Hexapoda</taxon>
        <taxon>Insecta</taxon>
        <taxon>Pterygota</taxon>
        <taxon>Palaeoptera</taxon>
        <taxon>Odonata</taxon>
        <taxon>Epiprocta</taxon>
        <taxon>Anisoptera</taxon>
        <taxon>Libelluloidea</taxon>
        <taxon>Libellulidae</taxon>
        <taxon>Ladona</taxon>
    </lineage>
</organism>
<reference evidence="2" key="1">
    <citation type="submission" date="2013-04" db="EMBL/GenBank/DDBJ databases">
        <authorList>
            <person name="Qu J."/>
            <person name="Murali S.C."/>
            <person name="Bandaranaike D."/>
            <person name="Bellair M."/>
            <person name="Blankenburg K."/>
            <person name="Chao H."/>
            <person name="Dinh H."/>
            <person name="Doddapaneni H."/>
            <person name="Downs B."/>
            <person name="Dugan-Rocha S."/>
            <person name="Elkadiri S."/>
            <person name="Gnanaolivu R.D."/>
            <person name="Hernandez B."/>
            <person name="Javaid M."/>
            <person name="Jayaseelan J.C."/>
            <person name="Lee S."/>
            <person name="Li M."/>
            <person name="Ming W."/>
            <person name="Munidasa M."/>
            <person name="Muniz J."/>
            <person name="Nguyen L."/>
            <person name="Ongeri F."/>
            <person name="Osuji N."/>
            <person name="Pu L.-L."/>
            <person name="Puazo M."/>
            <person name="Qu C."/>
            <person name="Quiroz J."/>
            <person name="Raj R."/>
            <person name="Weissenberger G."/>
            <person name="Xin Y."/>
            <person name="Zou X."/>
            <person name="Han Y."/>
            <person name="Richards S."/>
            <person name="Worley K."/>
            <person name="Muzny D."/>
            <person name="Gibbs R."/>
        </authorList>
    </citation>
    <scope>NUCLEOTIDE SEQUENCE</scope>
    <source>
        <strain evidence="2">Sampled in the wild</strain>
    </source>
</reference>
<feature type="region of interest" description="Disordered" evidence="1">
    <location>
        <begin position="438"/>
        <end position="469"/>
    </location>
</feature>
<evidence type="ECO:0000256" key="1">
    <source>
        <dbReference type="SAM" id="MobiDB-lite"/>
    </source>
</evidence>
<name>A0A8K0K082_LADFU</name>
<feature type="compositionally biased region" description="Low complexity" evidence="1">
    <location>
        <begin position="379"/>
        <end position="395"/>
    </location>
</feature>
<dbReference type="AlphaFoldDB" id="A0A8K0K082"/>
<feature type="region of interest" description="Disordered" evidence="1">
    <location>
        <begin position="134"/>
        <end position="318"/>
    </location>
</feature>
<feature type="region of interest" description="Disordered" evidence="1">
    <location>
        <begin position="83"/>
        <end position="104"/>
    </location>
</feature>
<feature type="region of interest" description="Disordered" evidence="1">
    <location>
        <begin position="32"/>
        <end position="66"/>
    </location>
</feature>
<feature type="compositionally biased region" description="Basic and acidic residues" evidence="1">
    <location>
        <begin position="283"/>
        <end position="304"/>
    </location>
</feature>
<gene>
    <name evidence="2" type="ORF">J437_LFUL009484</name>
</gene>
<feature type="region of interest" description="Disordered" evidence="1">
    <location>
        <begin position="378"/>
        <end position="402"/>
    </location>
</feature>
<feature type="compositionally biased region" description="Low complexity" evidence="1">
    <location>
        <begin position="499"/>
        <end position="519"/>
    </location>
</feature>
<comment type="caution">
    <text evidence="2">The sequence shown here is derived from an EMBL/GenBank/DDBJ whole genome shotgun (WGS) entry which is preliminary data.</text>
</comment>
<evidence type="ECO:0000313" key="3">
    <source>
        <dbReference type="Proteomes" id="UP000792457"/>
    </source>
</evidence>
<feature type="region of interest" description="Disordered" evidence="1">
    <location>
        <begin position="609"/>
        <end position="629"/>
    </location>
</feature>
<feature type="compositionally biased region" description="Pro residues" evidence="1">
    <location>
        <begin position="156"/>
        <end position="170"/>
    </location>
</feature>
<evidence type="ECO:0000313" key="2">
    <source>
        <dbReference type="EMBL" id="KAG8225491.1"/>
    </source>
</evidence>
<feature type="compositionally biased region" description="Pro residues" evidence="1">
    <location>
        <begin position="54"/>
        <end position="66"/>
    </location>
</feature>
<feature type="non-terminal residue" evidence="2">
    <location>
        <position position="1"/>
    </location>
</feature>
<dbReference type="EMBL" id="KZ308239">
    <property type="protein sequence ID" value="KAG8225491.1"/>
    <property type="molecule type" value="Genomic_DNA"/>
</dbReference>
<protein>
    <submittedName>
        <fullName evidence="2">Uncharacterized protein</fullName>
    </submittedName>
</protein>
<dbReference type="Proteomes" id="UP000792457">
    <property type="component" value="Unassembled WGS sequence"/>
</dbReference>
<feature type="region of interest" description="Disordered" evidence="1">
    <location>
        <begin position="498"/>
        <end position="578"/>
    </location>
</feature>
<keyword evidence="3" id="KW-1185">Reference proteome</keyword>
<accession>A0A8K0K082</accession>